<comment type="caution">
    <text evidence="1">The sequence shown here is derived from an EMBL/GenBank/DDBJ whole genome shotgun (WGS) entry which is preliminary data.</text>
</comment>
<name>A0AB38EIH5_9PSED</name>
<evidence type="ECO:0000313" key="1">
    <source>
        <dbReference type="EMBL" id="SOQ12896.1"/>
    </source>
</evidence>
<organism evidence="1 2">
    <name type="scientific">Pseudomonas syringae pv. persicae</name>
    <dbReference type="NCBI Taxonomy" id="237306"/>
    <lineage>
        <taxon>Bacteria</taxon>
        <taxon>Pseudomonadati</taxon>
        <taxon>Pseudomonadota</taxon>
        <taxon>Gammaproteobacteria</taxon>
        <taxon>Pseudomonadales</taxon>
        <taxon>Pseudomonadaceae</taxon>
        <taxon>Pseudomonas</taxon>
    </lineage>
</organism>
<gene>
    <name evidence="1" type="ORF">NCPPB2254_04140</name>
</gene>
<dbReference type="EMBL" id="ODAM01000107">
    <property type="protein sequence ID" value="SOQ12896.1"/>
    <property type="molecule type" value="Genomic_DNA"/>
</dbReference>
<evidence type="ECO:0000313" key="2">
    <source>
        <dbReference type="Proteomes" id="UP000237580"/>
    </source>
</evidence>
<dbReference type="Proteomes" id="UP000237580">
    <property type="component" value="Unassembled WGS sequence"/>
</dbReference>
<sequence length="85" mass="9395">MTYRKKTGFLQRSNLTKHFSVSAQDQFDCSLATHRALDENFYIKGVLVISGAYFFTGVSSLRMDNAIRSAVPIGTSPTTVTIMSP</sequence>
<reference evidence="1 2" key="1">
    <citation type="submission" date="2017-11" db="EMBL/GenBank/DDBJ databases">
        <authorList>
            <person name="Blom J."/>
        </authorList>
    </citation>
    <scope>NUCLEOTIDE SEQUENCE [LARGE SCALE GENOMIC DNA]</scope>
    <source>
        <strain evidence="1">NCPPB 2254</strain>
    </source>
</reference>
<protein>
    <submittedName>
        <fullName evidence="1">Uncharacterized protein</fullName>
    </submittedName>
</protein>
<accession>A0AB38EIH5</accession>
<dbReference type="AlphaFoldDB" id="A0AB38EIH5"/>
<proteinExistence type="predicted"/>